<dbReference type="Proteomes" id="UP000730739">
    <property type="component" value="Unassembled WGS sequence"/>
</dbReference>
<protein>
    <submittedName>
        <fullName evidence="1">Site-specific recombinase XerD</fullName>
    </submittedName>
</protein>
<dbReference type="RefSeq" id="WP_209606515.1">
    <property type="nucleotide sequence ID" value="NZ_JAGILA010000010.1"/>
</dbReference>
<evidence type="ECO:0000313" key="2">
    <source>
        <dbReference type="Proteomes" id="UP000730739"/>
    </source>
</evidence>
<organism evidence="1 2">
    <name type="scientific">Sinorhizobium kostiense</name>
    <dbReference type="NCBI Taxonomy" id="76747"/>
    <lineage>
        <taxon>Bacteria</taxon>
        <taxon>Pseudomonadati</taxon>
        <taxon>Pseudomonadota</taxon>
        <taxon>Alphaproteobacteria</taxon>
        <taxon>Hyphomicrobiales</taxon>
        <taxon>Rhizobiaceae</taxon>
        <taxon>Sinorhizobium/Ensifer group</taxon>
        <taxon>Sinorhizobium</taxon>
    </lineage>
</organism>
<proteinExistence type="predicted"/>
<dbReference type="EMBL" id="JAGILA010000010">
    <property type="protein sequence ID" value="MBP2239059.1"/>
    <property type="molecule type" value="Genomic_DNA"/>
</dbReference>
<name>A0ABS4R8P2_9HYPH</name>
<gene>
    <name evidence="1" type="ORF">J2Z31_005600</name>
</gene>
<keyword evidence="2" id="KW-1185">Reference proteome</keyword>
<reference evidence="1 2" key="1">
    <citation type="submission" date="2021-03" db="EMBL/GenBank/DDBJ databases">
        <title>Genomic Encyclopedia of Type Strains, Phase IV (KMG-IV): sequencing the most valuable type-strain genomes for metagenomic binning, comparative biology and taxonomic classification.</title>
        <authorList>
            <person name="Goeker M."/>
        </authorList>
    </citation>
    <scope>NUCLEOTIDE SEQUENCE [LARGE SCALE GENOMIC DNA]</scope>
    <source>
        <strain evidence="1 2">DSM 13372</strain>
    </source>
</reference>
<comment type="caution">
    <text evidence="1">The sequence shown here is derived from an EMBL/GenBank/DDBJ whole genome shotgun (WGS) entry which is preliminary data.</text>
</comment>
<sequence length="135" mass="14972">MTRFDAHMCNVWGVADNTCRKRCRVVGGFLVEHFDEQPISLATISAVSIRRFVLGKRGRKPTTIAAIGAIIGCYLRFGSMSGDRVDELEAAIPRVAHWRLASLPEVLTDAEIHELLSSFDQASPRVCAPMRWCGL</sequence>
<evidence type="ECO:0000313" key="1">
    <source>
        <dbReference type="EMBL" id="MBP2239059.1"/>
    </source>
</evidence>
<accession>A0ABS4R8P2</accession>